<dbReference type="EMBL" id="HG996470">
    <property type="protein sequence ID" value="CAG1837524.1"/>
    <property type="molecule type" value="Genomic_DNA"/>
</dbReference>
<comment type="subcellular location">
    <subcellularLocation>
        <location evidence="1">Nucleus</location>
    </subcellularLocation>
</comment>
<organism evidence="4">
    <name type="scientific">Musa acuminata subsp. malaccensis</name>
    <name type="common">Wild banana</name>
    <name type="synonym">Musa malaccensis</name>
    <dbReference type="NCBI Taxonomy" id="214687"/>
    <lineage>
        <taxon>Eukaryota</taxon>
        <taxon>Viridiplantae</taxon>
        <taxon>Streptophyta</taxon>
        <taxon>Embryophyta</taxon>
        <taxon>Tracheophyta</taxon>
        <taxon>Spermatophyta</taxon>
        <taxon>Magnoliopsida</taxon>
        <taxon>Liliopsida</taxon>
        <taxon>Zingiberales</taxon>
        <taxon>Musaceae</taxon>
        <taxon>Musa</taxon>
    </lineage>
</organism>
<dbReference type="PANTHER" id="PTHR33172:SF91">
    <property type="entry name" value="PROTEIN OXIDATIVE STRESS 3 LIKE 5"/>
    <property type="match status" value="1"/>
</dbReference>
<gene>
    <name evidence="4" type="ORF">GSMUA_257010.1</name>
</gene>
<dbReference type="AlphaFoldDB" id="A0A8D7F2F2"/>
<reference evidence="4" key="1">
    <citation type="submission" date="2021-03" db="EMBL/GenBank/DDBJ databases">
        <authorList>
            <consortium name="Genoscope - CEA"/>
            <person name="William W."/>
        </authorList>
    </citation>
    <scope>NUCLEOTIDE SEQUENCE</scope>
    <source>
        <strain evidence="4">Doubled-haploid Pahang</strain>
    </source>
</reference>
<dbReference type="InterPro" id="IPR051992">
    <property type="entry name" value="OxStress_Response_Reg"/>
</dbReference>
<feature type="region of interest" description="Disordered" evidence="3">
    <location>
        <begin position="51"/>
        <end position="94"/>
    </location>
</feature>
<evidence type="ECO:0000313" key="4">
    <source>
        <dbReference type="EMBL" id="CAG1837524.1"/>
    </source>
</evidence>
<sequence>MSSLVVPNAGLKNHHVGLPVYLHGEEQVEKKRKEEAEVVRRRNGFCLGRKEVAAESSESSSIGAASSEDEGSRQEGREAKEEEVESKRKDGAALGSLDSLEDSLPIKQASFVAFSPLSLSLSLSSRGLSNFFSGKSKSFASLSDAATASAKDMAKPENPFNKRRRLLMMSNIRSASYTSLSSRDHTVKEADEEEEE</sequence>
<accession>A0A8D7F2F2</accession>
<feature type="region of interest" description="Disordered" evidence="3">
    <location>
        <begin position="177"/>
        <end position="196"/>
    </location>
</feature>
<feature type="compositionally biased region" description="Low complexity" evidence="3">
    <location>
        <begin position="54"/>
        <end position="66"/>
    </location>
</feature>
<evidence type="ECO:0000256" key="3">
    <source>
        <dbReference type="SAM" id="MobiDB-lite"/>
    </source>
</evidence>
<feature type="compositionally biased region" description="Basic and acidic residues" evidence="3">
    <location>
        <begin position="70"/>
        <end position="91"/>
    </location>
</feature>
<protein>
    <submittedName>
        <fullName evidence="4">(wild Malaysian banana) hypothetical protein</fullName>
    </submittedName>
</protein>
<dbReference type="GO" id="GO:0005634">
    <property type="term" value="C:nucleus"/>
    <property type="evidence" value="ECO:0007669"/>
    <property type="project" value="UniProtKB-SubCell"/>
</dbReference>
<evidence type="ECO:0000256" key="1">
    <source>
        <dbReference type="ARBA" id="ARBA00004123"/>
    </source>
</evidence>
<evidence type="ECO:0000256" key="2">
    <source>
        <dbReference type="ARBA" id="ARBA00023242"/>
    </source>
</evidence>
<keyword evidence="2" id="KW-0539">Nucleus</keyword>
<proteinExistence type="predicted"/>
<name>A0A8D7F2F2_MUSAM</name>
<dbReference type="GO" id="GO:0006950">
    <property type="term" value="P:response to stress"/>
    <property type="evidence" value="ECO:0007669"/>
    <property type="project" value="UniProtKB-ARBA"/>
</dbReference>
<dbReference type="PANTHER" id="PTHR33172">
    <property type="entry name" value="OS08G0516900 PROTEIN"/>
    <property type="match status" value="1"/>
</dbReference>